<keyword evidence="2 3" id="KW-0732">Signal</keyword>
<dbReference type="InterPro" id="IPR028081">
    <property type="entry name" value="Leu-bd"/>
</dbReference>
<dbReference type="InterPro" id="IPR018392">
    <property type="entry name" value="LysM"/>
</dbReference>
<dbReference type="CDD" id="cd00118">
    <property type="entry name" value="LysM"/>
    <property type="match status" value="4"/>
</dbReference>
<feature type="signal peptide" evidence="3">
    <location>
        <begin position="1"/>
        <end position="19"/>
    </location>
</feature>
<evidence type="ECO:0000256" key="3">
    <source>
        <dbReference type="SAM" id="SignalP"/>
    </source>
</evidence>
<dbReference type="CDD" id="cd06268">
    <property type="entry name" value="PBP1_ABC_transporter_LIVBP-like"/>
    <property type="match status" value="1"/>
</dbReference>
<comment type="caution">
    <text evidence="5">The sequence shown here is derived from an EMBL/GenBank/DDBJ whole genome shotgun (WGS) entry which is preliminary data.</text>
</comment>
<dbReference type="RefSeq" id="WP_379977267.1">
    <property type="nucleotide sequence ID" value="NZ_JBHSFV010000002.1"/>
</dbReference>
<dbReference type="SUPFAM" id="SSF54106">
    <property type="entry name" value="LysM domain"/>
    <property type="match status" value="4"/>
</dbReference>
<sequence length="691" mass="77538">MKHLFLICMCVLSFAFAKAEPFTATFFQEFISHQVTKGETLYSIAKKYNLKEKEIVKLNPDAKDRVYEGLVLILPASASTSTETTATAQEDIRFKTHKVRRKETLYSISKKYDVTQDVIKKYNKRLYSETLRKGDKIRIPLNYVGVVEEKVTITNTGGGISQDDAPKDGGPTYTSYVVQPKETKYGIARLYGITIAELEAMNPEMKDGLQLGQTIRVPNTQLEKTDTAAINENLYAFYEVKKGNTIYSLLKQFDITADTLVTLNPAIADGLKEGMILKVPKGVSGTITGSTGNEGNTVAIVSETTKTSLLDSLSDFSTKKIVLMLPFGLTRTTADSLSNAEDVIKNDRALRISLDFHSGVLLALEKAKQQGISTDLKVYDTEYVRGETATNARKVERIITENDFSDVDVVIGPLLSSNFNRASSLLATQNIPLISPLTQREVDFRSNVFQSRPSEAQLRAVMLDYIKERADGKNIVVIADKKNSKIKSKLQSLFPNAKMVTFREGDNGPYLGQYDISDKISEFQENWVILETNDVPIISSATTKLATLLTSRKVTLFTTYKGTAYDSDAIQHMDLMHLNFHFPSMNKEYDYTSTKEFVDTYQDLYKITPSEEAIRGYDITYDTLLRLAFAKNLYDAASTGIETSYIENKFRYDQKSSGGFYNNAIYLMKYSEGLMLEEITISKISEVMEED</sequence>
<gene>
    <name evidence="5" type="ORF">ACFO3O_04140</name>
</gene>
<dbReference type="Pfam" id="PF01476">
    <property type="entry name" value="LysM"/>
    <property type="match status" value="4"/>
</dbReference>
<feature type="chain" id="PRO_5047028522" evidence="3">
    <location>
        <begin position="20"/>
        <end position="691"/>
    </location>
</feature>
<evidence type="ECO:0000313" key="6">
    <source>
        <dbReference type="Proteomes" id="UP001596043"/>
    </source>
</evidence>
<dbReference type="SUPFAM" id="SSF53822">
    <property type="entry name" value="Periplasmic binding protein-like I"/>
    <property type="match status" value="1"/>
</dbReference>
<reference evidence="6" key="1">
    <citation type="journal article" date="2019" name="Int. J. Syst. Evol. Microbiol.">
        <title>The Global Catalogue of Microorganisms (GCM) 10K type strain sequencing project: providing services to taxonomists for standard genome sequencing and annotation.</title>
        <authorList>
            <consortium name="The Broad Institute Genomics Platform"/>
            <consortium name="The Broad Institute Genome Sequencing Center for Infectious Disease"/>
            <person name="Wu L."/>
            <person name="Ma J."/>
        </authorList>
    </citation>
    <scope>NUCLEOTIDE SEQUENCE [LARGE SCALE GENOMIC DNA]</scope>
    <source>
        <strain evidence="6">YJ-61-S</strain>
    </source>
</reference>
<evidence type="ECO:0000256" key="2">
    <source>
        <dbReference type="ARBA" id="ARBA00022729"/>
    </source>
</evidence>
<dbReference type="PANTHER" id="PTHR33734">
    <property type="entry name" value="LYSM DOMAIN-CONTAINING GPI-ANCHORED PROTEIN 2"/>
    <property type="match status" value="1"/>
</dbReference>
<dbReference type="PANTHER" id="PTHR33734:SF22">
    <property type="entry name" value="MEMBRANE-BOUND LYTIC MUREIN TRANSGLYCOSYLASE D"/>
    <property type="match status" value="1"/>
</dbReference>
<comment type="similarity">
    <text evidence="1">Belongs to the leucine-binding protein family.</text>
</comment>
<name>A0ABV9HU29_9FLAO</name>
<dbReference type="Gene3D" id="3.10.350.10">
    <property type="entry name" value="LysM domain"/>
    <property type="match status" value="4"/>
</dbReference>
<accession>A0ABV9HU29</accession>
<dbReference type="PROSITE" id="PS51782">
    <property type="entry name" value="LYSM"/>
    <property type="match status" value="4"/>
</dbReference>
<feature type="domain" description="LysM" evidence="4">
    <location>
        <begin position="174"/>
        <end position="217"/>
    </location>
</feature>
<organism evidence="5 6">
    <name type="scientific">Dokdonia ponticola</name>
    <dbReference type="NCBI Taxonomy" id="2041041"/>
    <lineage>
        <taxon>Bacteria</taxon>
        <taxon>Pseudomonadati</taxon>
        <taxon>Bacteroidota</taxon>
        <taxon>Flavobacteriia</taxon>
        <taxon>Flavobacteriales</taxon>
        <taxon>Flavobacteriaceae</taxon>
        <taxon>Dokdonia</taxon>
    </lineage>
</organism>
<dbReference type="EMBL" id="JBHSFV010000002">
    <property type="protein sequence ID" value="MFC4633081.1"/>
    <property type="molecule type" value="Genomic_DNA"/>
</dbReference>
<protein>
    <submittedName>
        <fullName evidence="5">LysM peptidoglycan-binding domain-containing protein</fullName>
    </submittedName>
</protein>
<dbReference type="InterPro" id="IPR036779">
    <property type="entry name" value="LysM_dom_sf"/>
</dbReference>
<feature type="domain" description="LysM" evidence="4">
    <location>
        <begin position="236"/>
        <end position="279"/>
    </location>
</feature>
<proteinExistence type="inferred from homology"/>
<dbReference type="InterPro" id="IPR028082">
    <property type="entry name" value="Peripla_BP_I"/>
</dbReference>
<dbReference type="Gene3D" id="3.40.50.2300">
    <property type="match status" value="2"/>
</dbReference>
<dbReference type="SMART" id="SM00257">
    <property type="entry name" value="LysM"/>
    <property type="match status" value="4"/>
</dbReference>
<dbReference type="Proteomes" id="UP001596043">
    <property type="component" value="Unassembled WGS sequence"/>
</dbReference>
<feature type="domain" description="LysM" evidence="4">
    <location>
        <begin position="31"/>
        <end position="74"/>
    </location>
</feature>
<evidence type="ECO:0000259" key="4">
    <source>
        <dbReference type="PROSITE" id="PS51782"/>
    </source>
</evidence>
<feature type="domain" description="LysM" evidence="4">
    <location>
        <begin position="95"/>
        <end position="139"/>
    </location>
</feature>
<dbReference type="Pfam" id="PF13458">
    <property type="entry name" value="Peripla_BP_6"/>
    <property type="match status" value="1"/>
</dbReference>
<evidence type="ECO:0000313" key="5">
    <source>
        <dbReference type="EMBL" id="MFC4633081.1"/>
    </source>
</evidence>
<keyword evidence="6" id="KW-1185">Reference proteome</keyword>
<evidence type="ECO:0000256" key="1">
    <source>
        <dbReference type="ARBA" id="ARBA00010062"/>
    </source>
</evidence>